<keyword evidence="4 6" id="KW-1133">Transmembrane helix</keyword>
<evidence type="ECO:0000256" key="4">
    <source>
        <dbReference type="ARBA" id="ARBA00022989"/>
    </source>
</evidence>
<evidence type="ECO:0000256" key="1">
    <source>
        <dbReference type="ARBA" id="ARBA00004141"/>
    </source>
</evidence>
<dbReference type="SUPFAM" id="SSF103473">
    <property type="entry name" value="MFS general substrate transporter"/>
    <property type="match status" value="1"/>
</dbReference>
<protein>
    <recommendedName>
        <fullName evidence="7">Major facilitator superfamily associated domain-containing protein</fullName>
    </recommendedName>
</protein>
<gene>
    <name evidence="8" type="ORF">ALAG00032_LOCUS10139</name>
</gene>
<feature type="transmembrane region" description="Helical" evidence="6">
    <location>
        <begin position="167"/>
        <end position="189"/>
    </location>
</feature>
<comment type="subcellular location">
    <subcellularLocation>
        <location evidence="1">Membrane</location>
        <topology evidence="1">Multi-pass membrane protein</topology>
    </subcellularLocation>
</comment>
<feature type="transmembrane region" description="Helical" evidence="6">
    <location>
        <begin position="144"/>
        <end position="161"/>
    </location>
</feature>
<dbReference type="PANTHER" id="PTHR16172:SF41">
    <property type="entry name" value="MAJOR FACILITATOR SUPERFAMILY DOMAIN-CONTAINING PROTEIN 6-LIKE"/>
    <property type="match status" value="1"/>
</dbReference>
<feature type="domain" description="Major facilitator superfamily associated" evidence="7">
    <location>
        <begin position="15"/>
        <end position="384"/>
    </location>
</feature>
<organism evidence="8">
    <name type="scientific">Aureoumbra lagunensis</name>
    <dbReference type="NCBI Taxonomy" id="44058"/>
    <lineage>
        <taxon>Eukaryota</taxon>
        <taxon>Sar</taxon>
        <taxon>Stramenopiles</taxon>
        <taxon>Ochrophyta</taxon>
        <taxon>Pelagophyceae</taxon>
        <taxon>Pelagomonadales</taxon>
        <taxon>Aureoumbra</taxon>
    </lineage>
</organism>
<keyword evidence="3 6" id="KW-0812">Transmembrane</keyword>
<feature type="transmembrane region" description="Helical" evidence="6">
    <location>
        <begin position="12"/>
        <end position="30"/>
    </location>
</feature>
<evidence type="ECO:0000256" key="5">
    <source>
        <dbReference type="ARBA" id="ARBA00023136"/>
    </source>
</evidence>
<evidence type="ECO:0000259" key="7">
    <source>
        <dbReference type="Pfam" id="PF12832"/>
    </source>
</evidence>
<feature type="transmembrane region" description="Helical" evidence="6">
    <location>
        <begin position="362"/>
        <end position="381"/>
    </location>
</feature>
<dbReference type="AlphaFoldDB" id="A0A7S3JYU4"/>
<dbReference type="PANTHER" id="PTHR16172">
    <property type="entry name" value="MAJOR FACILITATOR SUPERFAMILY DOMAIN-CONTAINING PROTEIN 6-LIKE"/>
    <property type="match status" value="1"/>
</dbReference>
<evidence type="ECO:0000256" key="3">
    <source>
        <dbReference type="ARBA" id="ARBA00022692"/>
    </source>
</evidence>
<dbReference type="Gene3D" id="1.20.1250.20">
    <property type="entry name" value="MFS general substrate transporter like domains"/>
    <property type="match status" value="2"/>
</dbReference>
<reference evidence="8" key="1">
    <citation type="submission" date="2021-01" db="EMBL/GenBank/DDBJ databases">
        <authorList>
            <person name="Corre E."/>
            <person name="Pelletier E."/>
            <person name="Niang G."/>
            <person name="Scheremetjew M."/>
            <person name="Finn R."/>
            <person name="Kale V."/>
            <person name="Holt S."/>
            <person name="Cochrane G."/>
            <person name="Meng A."/>
            <person name="Brown T."/>
            <person name="Cohen L."/>
        </authorList>
    </citation>
    <scope>NUCLEOTIDE SEQUENCE</scope>
    <source>
        <strain evidence="8">CCMP1510</strain>
    </source>
</reference>
<feature type="transmembrane region" description="Helical" evidence="6">
    <location>
        <begin position="286"/>
        <end position="309"/>
    </location>
</feature>
<name>A0A7S3JYU4_9STRA</name>
<dbReference type="GO" id="GO:0016020">
    <property type="term" value="C:membrane"/>
    <property type="evidence" value="ECO:0007669"/>
    <property type="project" value="UniProtKB-SubCell"/>
</dbReference>
<evidence type="ECO:0000313" key="8">
    <source>
        <dbReference type="EMBL" id="CAE0369376.1"/>
    </source>
</evidence>
<sequence length="471" mass="52639">MMSTVESERKKTIVWLKFLYLWQAVGPSSWGRFASLYYDSVNLTPAQIGLITGCMPMVRAIVMPLWGIVADRISTKKRVALSTQLIGASSLLLLLLPTVSHSFFYIWLVSIMSACFASAGVLDAFTLTVLGFKEKSRFGEIRMWSAVSWGICNFVMGYVTDLMNGNFIVNIILFFVCTMISTLILALIIPDNKGTPNKEEEDEVSLRGTDQIETDYQMKTTTNIRHGISLAIFFFELFIIGAGMGLVERLLFVYIVEVLGGSYTLCGLTVLATVSVEIFIFQYSKFLLDLLGHEICFLLALACYVPRVLGYTLLTKNTRHWIILIEVAHGITFGFMFSAAVDKTADLAPPGREATFQTIQNACRGCLGAGTGAILGGWYWQYVCNHRGKHRQNCRSGAIKLFRLAAAIFSTVLIVHLFVSLNFRLYHSCRRLYIHFNKERQRRTSVVVPDDDASPLASPLLPLIANDEGEE</sequence>
<keyword evidence="5 6" id="KW-0472">Membrane</keyword>
<proteinExistence type="inferred from homology"/>
<accession>A0A7S3JYU4</accession>
<dbReference type="InterPro" id="IPR036259">
    <property type="entry name" value="MFS_trans_sf"/>
</dbReference>
<feature type="transmembrane region" description="Helical" evidence="6">
    <location>
        <begin position="401"/>
        <end position="423"/>
    </location>
</feature>
<feature type="transmembrane region" description="Helical" evidence="6">
    <location>
        <begin position="227"/>
        <end position="246"/>
    </location>
</feature>
<dbReference type="EMBL" id="HBIJ01015168">
    <property type="protein sequence ID" value="CAE0369376.1"/>
    <property type="molecule type" value="Transcribed_RNA"/>
</dbReference>
<dbReference type="Pfam" id="PF12832">
    <property type="entry name" value="MFS_1_like"/>
    <property type="match status" value="1"/>
</dbReference>
<dbReference type="InterPro" id="IPR051717">
    <property type="entry name" value="MFS_MFSD6"/>
</dbReference>
<dbReference type="InterPro" id="IPR024989">
    <property type="entry name" value="MFS_assoc_dom"/>
</dbReference>
<evidence type="ECO:0000256" key="6">
    <source>
        <dbReference type="SAM" id="Phobius"/>
    </source>
</evidence>
<feature type="transmembrane region" description="Helical" evidence="6">
    <location>
        <begin position="105"/>
        <end position="132"/>
    </location>
</feature>
<feature type="transmembrane region" description="Helical" evidence="6">
    <location>
        <begin position="252"/>
        <end position="274"/>
    </location>
</feature>
<evidence type="ECO:0000256" key="2">
    <source>
        <dbReference type="ARBA" id="ARBA00005241"/>
    </source>
</evidence>
<feature type="transmembrane region" description="Helical" evidence="6">
    <location>
        <begin position="50"/>
        <end position="69"/>
    </location>
</feature>
<comment type="similarity">
    <text evidence="2">Belongs to the major facilitator superfamily. MFSD6 family.</text>
</comment>
<feature type="transmembrane region" description="Helical" evidence="6">
    <location>
        <begin position="321"/>
        <end position="341"/>
    </location>
</feature>